<keyword evidence="3" id="KW-0378">Hydrolase</keyword>
<reference evidence="7 8" key="1">
    <citation type="submission" date="2019-02" db="EMBL/GenBank/DDBJ databases">
        <title>Genome sequencing of the rare red list fungi Dentipellis fragilis.</title>
        <authorList>
            <person name="Buettner E."/>
            <person name="Kellner H."/>
        </authorList>
    </citation>
    <scope>NUCLEOTIDE SEQUENCE [LARGE SCALE GENOMIC DNA]</scope>
    <source>
        <strain evidence="7 8">DSM 105465</strain>
    </source>
</reference>
<feature type="region of interest" description="Disordered" evidence="6">
    <location>
        <begin position="237"/>
        <end position="289"/>
    </location>
</feature>
<evidence type="ECO:0000256" key="6">
    <source>
        <dbReference type="SAM" id="MobiDB-lite"/>
    </source>
</evidence>
<dbReference type="AlphaFoldDB" id="A0A4Y9YY07"/>
<dbReference type="OrthoDB" id="10594104at2759"/>
<keyword evidence="4" id="KW-0326">Glycosidase</keyword>
<feature type="region of interest" description="Disordered" evidence="6">
    <location>
        <begin position="191"/>
        <end position="212"/>
    </location>
</feature>
<evidence type="ECO:0000256" key="2">
    <source>
        <dbReference type="ARBA" id="ARBA00012757"/>
    </source>
</evidence>
<dbReference type="SUPFAM" id="SSF48208">
    <property type="entry name" value="Six-hairpin glycosidases"/>
    <property type="match status" value="1"/>
</dbReference>
<accession>A0A4Y9YY07</accession>
<dbReference type="EMBL" id="SEOQ01000286">
    <property type="protein sequence ID" value="TFY66019.1"/>
    <property type="molecule type" value="Genomic_DNA"/>
</dbReference>
<evidence type="ECO:0000256" key="4">
    <source>
        <dbReference type="ARBA" id="ARBA00023295"/>
    </source>
</evidence>
<dbReference type="Gene3D" id="1.50.10.10">
    <property type="match status" value="1"/>
</dbReference>
<dbReference type="EC" id="3.2.1.28" evidence="2"/>
<dbReference type="InterPro" id="IPR008928">
    <property type="entry name" value="6-hairpin_glycosidase_sf"/>
</dbReference>
<feature type="compositionally biased region" description="Pro residues" evidence="6">
    <location>
        <begin position="267"/>
        <end position="281"/>
    </location>
</feature>
<evidence type="ECO:0000313" key="7">
    <source>
        <dbReference type="EMBL" id="TFY66019.1"/>
    </source>
</evidence>
<name>A0A4Y9YY07_9AGAM</name>
<evidence type="ECO:0000256" key="5">
    <source>
        <dbReference type="ARBA" id="ARBA00030473"/>
    </source>
</evidence>
<feature type="region of interest" description="Disordered" evidence="6">
    <location>
        <begin position="72"/>
        <end position="110"/>
    </location>
</feature>
<dbReference type="PROSITE" id="PS00928">
    <property type="entry name" value="TREHALASE_2"/>
    <property type="match status" value="1"/>
</dbReference>
<dbReference type="InterPro" id="IPR018232">
    <property type="entry name" value="Glyco_hydro_37_CS"/>
</dbReference>
<feature type="region of interest" description="Disordered" evidence="6">
    <location>
        <begin position="399"/>
        <end position="467"/>
    </location>
</feature>
<dbReference type="GO" id="GO:0004555">
    <property type="term" value="F:alpha,alpha-trehalase activity"/>
    <property type="evidence" value="ECO:0007669"/>
    <property type="project" value="UniProtKB-EC"/>
</dbReference>
<organism evidence="7 8">
    <name type="scientific">Dentipellis fragilis</name>
    <dbReference type="NCBI Taxonomy" id="205917"/>
    <lineage>
        <taxon>Eukaryota</taxon>
        <taxon>Fungi</taxon>
        <taxon>Dikarya</taxon>
        <taxon>Basidiomycota</taxon>
        <taxon>Agaricomycotina</taxon>
        <taxon>Agaricomycetes</taxon>
        <taxon>Russulales</taxon>
        <taxon>Hericiaceae</taxon>
        <taxon>Dentipellis</taxon>
    </lineage>
</organism>
<dbReference type="InterPro" id="IPR012341">
    <property type="entry name" value="6hp_glycosidase-like_sf"/>
</dbReference>
<comment type="similarity">
    <text evidence="1">Belongs to the glycosyl hydrolase 37 family.</text>
</comment>
<dbReference type="Pfam" id="PF01204">
    <property type="entry name" value="Trehalase"/>
    <property type="match status" value="1"/>
</dbReference>
<gene>
    <name evidence="7" type="ORF">EVG20_g5080</name>
</gene>
<proteinExistence type="inferred from homology"/>
<feature type="compositionally biased region" description="Low complexity" evidence="6">
    <location>
        <begin position="256"/>
        <end position="266"/>
    </location>
</feature>
<dbReference type="Proteomes" id="UP000298327">
    <property type="component" value="Unassembled WGS sequence"/>
</dbReference>
<feature type="compositionally biased region" description="Low complexity" evidence="6">
    <location>
        <begin position="198"/>
        <end position="209"/>
    </location>
</feature>
<evidence type="ECO:0000256" key="3">
    <source>
        <dbReference type="ARBA" id="ARBA00022801"/>
    </source>
</evidence>
<protein>
    <recommendedName>
        <fullName evidence="2">alpha,alpha-trehalase</fullName>
        <ecNumber evidence="2">3.2.1.28</ecNumber>
    </recommendedName>
    <alternativeName>
        <fullName evidence="5">Alpha,alpha-trehalase</fullName>
    </alternativeName>
</protein>
<keyword evidence="8" id="KW-1185">Reference proteome</keyword>
<dbReference type="STRING" id="205917.A0A4Y9YY07"/>
<sequence length="507" mass="53249">MSSAIPANAGEKDRHKAKAVDAEAVVTAGEELLESLSLEGACAACAAAPTEGEEGTWTSECRVTSVAAGLAEHDPPERYPRPTSISDPPHAAGTVAASPREGQPNASSPRFHDSFPFVWIPDGRTESSLQLCGMDAGEDNTAGSVSSMSAQAAQAVRCPDTKDVNKPSRPRKTCYEVVSPIIDGSPRHMYHCPPSPSPASYRSSSTLRSPCPPIARTPGIVLMVIAARSMRSRALTMHLPPPSLTTEAAATKRTSRSLTSTPSPVTSGPPPSTKQPPPPSAPASSTSSGTAPSSPFSHYVFNLASNARNSIFAATSFYSLWAGIIPPEALSSQSAAFGLFASLNLVLNRYNGTFPTTSLKTGLQWDAPDAWPPHQYIALQALAALPANITTNALPGDGHIALHTRASPRSSPRPSRSSSQRTALCSPPLRSPTRSLASPPTFFITDLSGRETQDETTQTSPHARAAPDLNWLPPLCPTIYLHLHQLPVVAANAAMPAAGRSCPRPCS</sequence>
<dbReference type="GO" id="GO:0005991">
    <property type="term" value="P:trehalose metabolic process"/>
    <property type="evidence" value="ECO:0007669"/>
    <property type="project" value="InterPro"/>
</dbReference>
<evidence type="ECO:0000256" key="1">
    <source>
        <dbReference type="ARBA" id="ARBA00005615"/>
    </source>
</evidence>
<evidence type="ECO:0000313" key="8">
    <source>
        <dbReference type="Proteomes" id="UP000298327"/>
    </source>
</evidence>
<feature type="compositionally biased region" description="Low complexity" evidence="6">
    <location>
        <begin position="407"/>
        <end position="419"/>
    </location>
</feature>
<comment type="caution">
    <text evidence="7">The sequence shown here is derived from an EMBL/GenBank/DDBJ whole genome shotgun (WGS) entry which is preliminary data.</text>
</comment>
<dbReference type="InterPro" id="IPR001661">
    <property type="entry name" value="Glyco_hydro_37"/>
</dbReference>